<reference evidence="2 3" key="1">
    <citation type="submission" date="2024-04" db="EMBL/GenBank/DDBJ databases">
        <title>Tritrichomonas musculus Genome.</title>
        <authorList>
            <person name="Alves-Ferreira E."/>
            <person name="Grigg M."/>
            <person name="Lorenzi H."/>
            <person name="Galac M."/>
        </authorList>
    </citation>
    <scope>NUCLEOTIDE SEQUENCE [LARGE SCALE GENOMIC DNA]</scope>
    <source>
        <strain evidence="2 3">EAF2021</strain>
    </source>
</reference>
<name>A0ABR2HU30_9EUKA</name>
<dbReference type="Proteomes" id="UP001470230">
    <property type="component" value="Unassembled WGS sequence"/>
</dbReference>
<feature type="region of interest" description="Disordered" evidence="1">
    <location>
        <begin position="100"/>
        <end position="127"/>
    </location>
</feature>
<evidence type="ECO:0000256" key="1">
    <source>
        <dbReference type="SAM" id="MobiDB-lite"/>
    </source>
</evidence>
<organism evidence="2 3">
    <name type="scientific">Tritrichomonas musculus</name>
    <dbReference type="NCBI Taxonomy" id="1915356"/>
    <lineage>
        <taxon>Eukaryota</taxon>
        <taxon>Metamonada</taxon>
        <taxon>Parabasalia</taxon>
        <taxon>Tritrichomonadida</taxon>
        <taxon>Tritrichomonadidae</taxon>
        <taxon>Tritrichomonas</taxon>
    </lineage>
</organism>
<sequence length="202" mass="22218">MGFKSFITSGWNRLKSDVHQGLIGAKNVAHRVWNATKKGLIGAKNYAIGTVLHAITPFVTAFNPALGAITSTGANIFSHMPKGSVTDKLMKIREQFARGELKPGGSSSAQASVDSRKKSNKRSNNNVIPFRENHTLFTEAKVRCNAYRSSNSVIISGPGTMYNEITRPRSSTKQYHENTNTYAVTSPYIKTRKSKPKTRNSL</sequence>
<proteinExistence type="predicted"/>
<gene>
    <name evidence="2" type="ORF">M9Y10_017537</name>
</gene>
<evidence type="ECO:0000313" key="3">
    <source>
        <dbReference type="Proteomes" id="UP001470230"/>
    </source>
</evidence>
<keyword evidence="3" id="KW-1185">Reference proteome</keyword>
<protein>
    <submittedName>
        <fullName evidence="2">Uncharacterized protein</fullName>
    </submittedName>
</protein>
<comment type="caution">
    <text evidence="2">The sequence shown here is derived from an EMBL/GenBank/DDBJ whole genome shotgun (WGS) entry which is preliminary data.</text>
</comment>
<accession>A0ABR2HU30</accession>
<evidence type="ECO:0000313" key="2">
    <source>
        <dbReference type="EMBL" id="KAK8852551.1"/>
    </source>
</evidence>
<dbReference type="EMBL" id="JAPFFF010000023">
    <property type="protein sequence ID" value="KAK8852551.1"/>
    <property type="molecule type" value="Genomic_DNA"/>
</dbReference>